<dbReference type="InterPro" id="IPR050249">
    <property type="entry name" value="Pseudomonas-type_ThrB"/>
</dbReference>
<sequence length="321" mass="35062">MAVYTAVADDEMRALLAGYDIGPFQGLAGIQQGVENSNWILAAGGRRYILTVYEKRVDPADLPYFLGLMDHLTRRGIRCPQPVQDRQGRALAELAGKPAAIFTFLPGRGPTRIVPAHCRALGTALAELHLATADFPMHRPNTLALAGWQSLAGGIGARADEITPGLSREVAASMATLAADWPHDLPSGTIHADLFPDNVFYERADRVSGIIDFYFACSDAFAYEIAICINAWCFEPDGQFNITKARLMLGAYRAVRPFSDAELASLPLLAEGAAMRFLLTRAHDWLNRVEGALVKPKDPLEYLHKLRFHRSVTGPGAYGLD</sequence>
<comment type="caution">
    <text evidence="11">The sequence shown here is derived from an EMBL/GenBank/DDBJ whole genome shotgun (WGS) entry which is preliminary data.</text>
</comment>
<comment type="similarity">
    <text evidence="7 8">Belongs to the pseudomonas-type ThrB family.</text>
</comment>
<evidence type="ECO:0000259" key="10">
    <source>
        <dbReference type="Pfam" id="PF01636"/>
    </source>
</evidence>
<dbReference type="CDD" id="cd05153">
    <property type="entry name" value="HomoserineK_II"/>
    <property type="match status" value="1"/>
</dbReference>
<name>A0ABQ1IJ46_9PROT</name>
<dbReference type="InterPro" id="IPR002575">
    <property type="entry name" value="Aminoglycoside_PTrfase"/>
</dbReference>
<dbReference type="RefSeq" id="WP_188578667.1">
    <property type="nucleotide sequence ID" value="NZ_BMDZ01000030.1"/>
</dbReference>
<keyword evidence="2 8" id="KW-0808">Transferase</keyword>
<proteinExistence type="inferred from homology"/>
<organism evidence="11 12">
    <name type="scientific">Tistrella bauzanensis</name>
    <dbReference type="NCBI Taxonomy" id="657419"/>
    <lineage>
        <taxon>Bacteria</taxon>
        <taxon>Pseudomonadati</taxon>
        <taxon>Pseudomonadota</taxon>
        <taxon>Alphaproteobacteria</taxon>
        <taxon>Geminicoccales</taxon>
        <taxon>Geminicoccaceae</taxon>
        <taxon>Tistrella</taxon>
    </lineage>
</organism>
<dbReference type="Pfam" id="PF01636">
    <property type="entry name" value="APH"/>
    <property type="match status" value="1"/>
</dbReference>
<evidence type="ECO:0000256" key="7">
    <source>
        <dbReference type="ARBA" id="ARBA00038240"/>
    </source>
</evidence>
<dbReference type="EMBL" id="BMDZ01000030">
    <property type="protein sequence ID" value="GGB44172.1"/>
    <property type="molecule type" value="Genomic_DNA"/>
</dbReference>
<evidence type="ECO:0000256" key="8">
    <source>
        <dbReference type="HAMAP-Rule" id="MF_00301"/>
    </source>
</evidence>
<comment type="catalytic activity">
    <reaction evidence="8">
        <text>L-homoserine + ATP = O-phospho-L-homoserine + ADP + H(+)</text>
        <dbReference type="Rhea" id="RHEA:13985"/>
        <dbReference type="ChEBI" id="CHEBI:15378"/>
        <dbReference type="ChEBI" id="CHEBI:30616"/>
        <dbReference type="ChEBI" id="CHEBI:57476"/>
        <dbReference type="ChEBI" id="CHEBI:57590"/>
        <dbReference type="ChEBI" id="CHEBI:456216"/>
        <dbReference type="EC" id="2.7.1.39"/>
    </reaction>
</comment>
<keyword evidence="5 8" id="KW-0418">Kinase</keyword>
<accession>A0ABQ1IJ46</accession>
<evidence type="ECO:0000256" key="9">
    <source>
        <dbReference type="NCBIfam" id="TIGR00938"/>
    </source>
</evidence>
<evidence type="ECO:0000256" key="4">
    <source>
        <dbReference type="ARBA" id="ARBA00022741"/>
    </source>
</evidence>
<gene>
    <name evidence="8 11" type="primary">thrB</name>
    <name evidence="11" type="ORF">GCM10011505_26880</name>
</gene>
<evidence type="ECO:0000313" key="11">
    <source>
        <dbReference type="EMBL" id="GGB44172.1"/>
    </source>
</evidence>
<dbReference type="Proteomes" id="UP000603352">
    <property type="component" value="Unassembled WGS sequence"/>
</dbReference>
<dbReference type="Gene3D" id="3.90.1200.10">
    <property type="match status" value="1"/>
</dbReference>
<evidence type="ECO:0000256" key="3">
    <source>
        <dbReference type="ARBA" id="ARBA00022697"/>
    </source>
</evidence>
<keyword evidence="3 8" id="KW-0791">Threonine biosynthesis</keyword>
<feature type="domain" description="Aminoglycoside phosphotransferase" evidence="10">
    <location>
        <begin position="29"/>
        <end position="258"/>
    </location>
</feature>
<evidence type="ECO:0000256" key="1">
    <source>
        <dbReference type="ARBA" id="ARBA00022605"/>
    </source>
</evidence>
<comment type="pathway">
    <text evidence="8">Amino-acid biosynthesis; L-threonine biosynthesis; L-threonine from L-aspartate: step 4/5.</text>
</comment>
<dbReference type="Gene3D" id="3.30.200.20">
    <property type="entry name" value="Phosphorylase Kinase, domain 1"/>
    <property type="match status" value="1"/>
</dbReference>
<reference evidence="12" key="1">
    <citation type="journal article" date="2019" name="Int. J. Syst. Evol. Microbiol.">
        <title>The Global Catalogue of Microorganisms (GCM) 10K type strain sequencing project: providing services to taxonomists for standard genome sequencing and annotation.</title>
        <authorList>
            <consortium name="The Broad Institute Genomics Platform"/>
            <consortium name="The Broad Institute Genome Sequencing Center for Infectious Disease"/>
            <person name="Wu L."/>
            <person name="Ma J."/>
        </authorList>
    </citation>
    <scope>NUCLEOTIDE SEQUENCE [LARGE SCALE GENOMIC DNA]</scope>
    <source>
        <strain evidence="12">CGMCC 1.10188</strain>
    </source>
</reference>
<dbReference type="InterPro" id="IPR005280">
    <property type="entry name" value="Homoserine_kinase_II"/>
</dbReference>
<dbReference type="NCBIfam" id="TIGR00938">
    <property type="entry name" value="thrB_alt"/>
    <property type="match status" value="1"/>
</dbReference>
<dbReference type="HAMAP" id="MF_00301">
    <property type="entry name" value="Homoser_kinase_2"/>
    <property type="match status" value="1"/>
</dbReference>
<keyword evidence="4 8" id="KW-0547">Nucleotide-binding</keyword>
<dbReference type="InterPro" id="IPR011009">
    <property type="entry name" value="Kinase-like_dom_sf"/>
</dbReference>
<keyword evidence="6 8" id="KW-0067">ATP-binding</keyword>
<dbReference type="GO" id="GO:0016301">
    <property type="term" value="F:kinase activity"/>
    <property type="evidence" value="ECO:0007669"/>
    <property type="project" value="UniProtKB-KW"/>
</dbReference>
<dbReference type="SUPFAM" id="SSF56112">
    <property type="entry name" value="Protein kinase-like (PK-like)"/>
    <property type="match status" value="1"/>
</dbReference>
<keyword evidence="1 8" id="KW-0028">Amino-acid biosynthesis</keyword>
<evidence type="ECO:0000256" key="2">
    <source>
        <dbReference type="ARBA" id="ARBA00022679"/>
    </source>
</evidence>
<dbReference type="PANTHER" id="PTHR21064:SF6">
    <property type="entry name" value="AMINOGLYCOSIDE PHOSPHOTRANSFERASE DOMAIN-CONTAINING PROTEIN"/>
    <property type="match status" value="1"/>
</dbReference>
<dbReference type="EC" id="2.7.1.39" evidence="8 9"/>
<evidence type="ECO:0000256" key="5">
    <source>
        <dbReference type="ARBA" id="ARBA00022777"/>
    </source>
</evidence>
<evidence type="ECO:0000313" key="12">
    <source>
        <dbReference type="Proteomes" id="UP000603352"/>
    </source>
</evidence>
<dbReference type="PANTHER" id="PTHR21064">
    <property type="entry name" value="AMINOGLYCOSIDE PHOSPHOTRANSFERASE DOMAIN-CONTAINING PROTEIN-RELATED"/>
    <property type="match status" value="1"/>
</dbReference>
<protein>
    <recommendedName>
        <fullName evidence="8 9">Homoserine kinase</fullName>
        <shortName evidence="8">HK</shortName>
        <shortName evidence="8">HSK</shortName>
        <ecNumber evidence="8 9">2.7.1.39</ecNumber>
    </recommendedName>
</protein>
<evidence type="ECO:0000256" key="6">
    <source>
        <dbReference type="ARBA" id="ARBA00022840"/>
    </source>
</evidence>
<keyword evidence="12" id="KW-1185">Reference proteome</keyword>
<dbReference type="NCBIfam" id="NF003558">
    <property type="entry name" value="PRK05231.1"/>
    <property type="match status" value="1"/>
</dbReference>